<dbReference type="OrthoDB" id="10041966at2759"/>
<evidence type="ECO:0000313" key="2">
    <source>
        <dbReference type="Proteomes" id="UP000187013"/>
    </source>
</evidence>
<dbReference type="Gene3D" id="3.40.50.300">
    <property type="entry name" value="P-loop containing nucleotide triphosphate hydrolases"/>
    <property type="match status" value="1"/>
</dbReference>
<comment type="caution">
    <text evidence="1">The sequence shown here is derived from an EMBL/GenBank/DDBJ whole genome shotgun (WGS) entry which is preliminary data.</text>
</comment>
<dbReference type="AlphaFoldDB" id="A0A1Q3A5A8"/>
<proteinExistence type="predicted"/>
<dbReference type="eggNOG" id="KOG3308">
    <property type="taxonomic scope" value="Eukaryota"/>
</dbReference>
<organism evidence="1 2">
    <name type="scientific">Zygosaccharomyces rouxii</name>
    <dbReference type="NCBI Taxonomy" id="4956"/>
    <lineage>
        <taxon>Eukaryota</taxon>
        <taxon>Fungi</taxon>
        <taxon>Dikarya</taxon>
        <taxon>Ascomycota</taxon>
        <taxon>Saccharomycotina</taxon>
        <taxon>Saccharomycetes</taxon>
        <taxon>Saccharomycetales</taxon>
        <taxon>Saccharomycetaceae</taxon>
        <taxon>Zygosaccharomyces</taxon>
    </lineage>
</organism>
<name>A0A1Q3A5A8_ZYGRO</name>
<dbReference type="CDD" id="cd02024">
    <property type="entry name" value="NRK1"/>
    <property type="match status" value="1"/>
</dbReference>
<dbReference type="EMBL" id="BDGX01000030">
    <property type="protein sequence ID" value="GAV50831.1"/>
    <property type="molecule type" value="Genomic_DNA"/>
</dbReference>
<accession>A0A1Q3A5A8</accession>
<dbReference type="PANTHER" id="PTHR10285">
    <property type="entry name" value="URIDINE KINASE"/>
    <property type="match status" value="1"/>
</dbReference>
<gene>
    <name evidence="1" type="ORF">ZYGR_0AD00140</name>
</gene>
<dbReference type="SUPFAM" id="SSF52540">
    <property type="entry name" value="P-loop containing nucleoside triphosphate hydrolases"/>
    <property type="match status" value="1"/>
</dbReference>
<reference evidence="1 2" key="1">
    <citation type="submission" date="2016-08" db="EMBL/GenBank/DDBJ databases">
        <title>Draft genome sequence of allopolyploid Zygosaccharomyces rouxii.</title>
        <authorList>
            <person name="Watanabe J."/>
            <person name="Uehara K."/>
            <person name="Mogi Y."/>
            <person name="Tsukioka Y."/>
        </authorList>
    </citation>
    <scope>NUCLEOTIDE SEQUENCE [LARGE SCALE GENOMIC DNA]</scope>
    <source>
        <strain evidence="1 2">NBRC 110957</strain>
    </source>
</reference>
<sequence>MDNIFLVALSGCSSSGKSVTIAKVIAQICPDITLIHEDDFYKHDDEIPFNEKRGISNWDSPEALDLAHFEAELDSIKETGQISSQLVHNNNVDDISKFQLDPNFLQTLRHKLEPISRSTRIVLVDGFMIYNSPKLASKFDLKLFVRAPYEVLKARRNARPGYQTLDSYWVDPPYYFDEFVYDSYRSSHAHLFIDGDVEGSLNPQTAADIKEFTNGSGTPLTEALTWTTNEICEAVSAAH</sequence>
<dbReference type="Proteomes" id="UP000187013">
    <property type="component" value="Unassembled WGS sequence"/>
</dbReference>
<evidence type="ECO:0000313" key="1">
    <source>
        <dbReference type="EMBL" id="GAV50831.1"/>
    </source>
</evidence>
<dbReference type="InterPro" id="IPR027417">
    <property type="entry name" value="P-loop_NTPase"/>
</dbReference>
<protein>
    <recommendedName>
        <fullName evidence="3">Phosphoribulokinase/uridine kinase domain-containing protein</fullName>
    </recommendedName>
</protein>
<evidence type="ECO:0008006" key="3">
    <source>
        <dbReference type="Google" id="ProtNLM"/>
    </source>
</evidence>